<feature type="transmembrane region" description="Helical" evidence="1">
    <location>
        <begin position="167"/>
        <end position="200"/>
    </location>
</feature>
<gene>
    <name evidence="2" type="ORF">PQ472_04645</name>
</gene>
<feature type="transmembrane region" description="Helical" evidence="1">
    <location>
        <begin position="341"/>
        <end position="364"/>
    </location>
</feature>
<proteinExistence type="predicted"/>
<feature type="transmembrane region" description="Helical" evidence="1">
    <location>
        <begin position="99"/>
        <end position="122"/>
    </location>
</feature>
<feature type="transmembrane region" description="Helical" evidence="1">
    <location>
        <begin position="370"/>
        <end position="390"/>
    </location>
</feature>
<feature type="transmembrane region" description="Helical" evidence="1">
    <location>
        <begin position="23"/>
        <end position="43"/>
    </location>
</feature>
<dbReference type="Proteomes" id="UP001220377">
    <property type="component" value="Chromosome"/>
</dbReference>
<sequence>MSKLWRQRLTAHAKAQSRYLRRVFNDNFVIVLIVMLGALLYAYSNFVNHIVYEPWLMVLVGVILGGSLLLGQLATMLENADEAFLLPQLAAMRDYLRQGVTYSMALPAVIQVLLTIAAWPLMGGGMPVGVTMVVPILIGQVLFKWADMQLQLAQLYRAQLRYARTLLALLAAAVDVAALFTSGWVALVVAALIAVAATMAARRYTAGQFDIHLAIQRENARMATIYRFYNLFTDVPGLGGMVHRRAYLDGLLKRMQGQTTNTWRYLYTRGLLRSDEFGSLSLRLSLTGAVLILLCNNWWLALILGLVFIYVLGIQLEPLARRYDEIVFTHLYPTPASDRPVAWAQTVTPVLMAQALLAGVVSAIHQRTLLGLVPLLGMLVAAYLLPYTILQRRIAKRQ</sequence>
<keyword evidence="1" id="KW-0472">Membrane</keyword>
<feature type="transmembrane region" description="Helical" evidence="1">
    <location>
        <begin position="289"/>
        <end position="312"/>
    </location>
</feature>
<reference evidence="2 3" key="1">
    <citation type="submission" date="2023-02" db="EMBL/GenBank/DDBJ databases">
        <title>Genome sequence of Lacticaseibacillus sp. KACC 23028.</title>
        <authorList>
            <person name="Kim S."/>
            <person name="Heo J."/>
            <person name="Kwon S.-W."/>
        </authorList>
    </citation>
    <scope>NUCLEOTIDE SEQUENCE [LARGE SCALE GENOMIC DNA]</scope>
    <source>
        <strain evidence="2 3">KACC 23028</strain>
    </source>
</reference>
<dbReference type="InterPro" id="IPR010288">
    <property type="entry name" value="EcsB_ABC"/>
</dbReference>
<feature type="transmembrane region" description="Helical" evidence="1">
    <location>
        <begin position="55"/>
        <end position="78"/>
    </location>
</feature>
<name>A0ABY7WX48_9LACO</name>
<protein>
    <submittedName>
        <fullName evidence="2">ABC transporter permease</fullName>
    </submittedName>
</protein>
<evidence type="ECO:0000313" key="3">
    <source>
        <dbReference type="Proteomes" id="UP001220377"/>
    </source>
</evidence>
<evidence type="ECO:0000256" key="1">
    <source>
        <dbReference type="SAM" id="Phobius"/>
    </source>
</evidence>
<feature type="transmembrane region" description="Helical" evidence="1">
    <location>
        <begin position="128"/>
        <end position="146"/>
    </location>
</feature>
<keyword evidence="1" id="KW-1133">Transmembrane helix</keyword>
<dbReference type="Pfam" id="PF05975">
    <property type="entry name" value="EcsB"/>
    <property type="match status" value="1"/>
</dbReference>
<accession>A0ABY7WX48</accession>
<dbReference type="RefSeq" id="WP_274261727.1">
    <property type="nucleotide sequence ID" value="NZ_CP117884.1"/>
</dbReference>
<evidence type="ECO:0000313" key="2">
    <source>
        <dbReference type="EMBL" id="WDF83527.1"/>
    </source>
</evidence>
<keyword evidence="3" id="KW-1185">Reference proteome</keyword>
<keyword evidence="1" id="KW-0812">Transmembrane</keyword>
<organism evidence="2 3">
    <name type="scientific">Lacticaseibacillus pabuli</name>
    <dbReference type="NCBI Taxonomy" id="3025672"/>
    <lineage>
        <taxon>Bacteria</taxon>
        <taxon>Bacillati</taxon>
        <taxon>Bacillota</taxon>
        <taxon>Bacilli</taxon>
        <taxon>Lactobacillales</taxon>
        <taxon>Lactobacillaceae</taxon>
        <taxon>Lacticaseibacillus</taxon>
    </lineage>
</organism>
<dbReference type="PIRSF" id="PIRSF037259">
    <property type="entry name" value="EcsB_ABC"/>
    <property type="match status" value="1"/>
</dbReference>
<dbReference type="EMBL" id="CP117884">
    <property type="protein sequence ID" value="WDF83527.1"/>
    <property type="molecule type" value="Genomic_DNA"/>
</dbReference>